<accession>A0A162MRF8</accession>
<dbReference type="OrthoDB" id="88903at2"/>
<evidence type="ECO:0000313" key="2">
    <source>
        <dbReference type="Proteomes" id="UP000075737"/>
    </source>
</evidence>
<evidence type="ECO:0000313" key="1">
    <source>
        <dbReference type="EMBL" id="KYO67002.1"/>
    </source>
</evidence>
<keyword evidence="2" id="KW-1185">Reference proteome</keyword>
<dbReference type="STRING" id="520767.ATZ99_08190"/>
<dbReference type="EMBL" id="LOHZ01000023">
    <property type="protein sequence ID" value="KYO67002.1"/>
    <property type="molecule type" value="Genomic_DNA"/>
</dbReference>
<sequence>MELKKFIVDFTIEMLYNVEKDELSIIETRPNVVKVETVNTKHTIEHYVTDAEIKYGILLLGAKNEVGSNIPLDTEITVKLNGNNFGKAKSHKKIKGRVDRLKRIFNLIIGDLIRNDSKITVSFDLESNTLEIITKKGGDKI</sequence>
<dbReference type="RefSeq" id="WP_068747974.1">
    <property type="nucleotide sequence ID" value="NZ_LOHZ01000023.1"/>
</dbReference>
<dbReference type="Proteomes" id="UP000075737">
    <property type="component" value="Unassembled WGS sequence"/>
</dbReference>
<proteinExistence type="predicted"/>
<name>A0A162MRF8_9FIRM</name>
<reference evidence="1 2" key="1">
    <citation type="submission" date="2015-12" db="EMBL/GenBank/DDBJ databases">
        <title>Draft genome of Thermovenabulum gondwanense isolated from a red thermophilic microbial mat colonisisng an outflow channel of a bore well.</title>
        <authorList>
            <person name="Patel B.K."/>
        </authorList>
    </citation>
    <scope>NUCLEOTIDE SEQUENCE [LARGE SCALE GENOMIC DNA]</scope>
    <source>
        <strain evidence="1 2">R270</strain>
    </source>
</reference>
<gene>
    <name evidence="1" type="ORF">ATZ99_08190</name>
</gene>
<organism evidence="1 2">
    <name type="scientific">Thermovenabulum gondwanense</name>
    <dbReference type="NCBI Taxonomy" id="520767"/>
    <lineage>
        <taxon>Bacteria</taxon>
        <taxon>Bacillati</taxon>
        <taxon>Bacillota</taxon>
        <taxon>Clostridia</taxon>
        <taxon>Thermosediminibacterales</taxon>
        <taxon>Thermosediminibacteraceae</taxon>
        <taxon>Thermovenabulum</taxon>
    </lineage>
</organism>
<comment type="caution">
    <text evidence="1">The sequence shown here is derived from an EMBL/GenBank/DDBJ whole genome shotgun (WGS) entry which is preliminary data.</text>
</comment>
<protein>
    <submittedName>
        <fullName evidence="1">Uncharacterized protein</fullName>
    </submittedName>
</protein>
<dbReference type="AlphaFoldDB" id="A0A162MRF8"/>